<dbReference type="EMBL" id="RCHU02000010">
    <property type="protein sequence ID" value="KAL3578191.1"/>
    <property type="molecule type" value="Genomic_DNA"/>
</dbReference>
<dbReference type="Proteomes" id="UP000309997">
    <property type="component" value="Unassembled WGS sequence"/>
</dbReference>
<gene>
    <name evidence="1" type="ORF">D5086_019695</name>
</gene>
<evidence type="ECO:0000313" key="1">
    <source>
        <dbReference type="EMBL" id="KAL3578191.1"/>
    </source>
</evidence>
<protein>
    <submittedName>
        <fullName evidence="1">Uncharacterized protein</fullName>
    </submittedName>
</protein>
<sequence>MVCLDKGGLLKAKTVASQDTFLNPQSCISHFALGAVSFSNPFSLVAEEATSPISSALYTSMNDLLIPSPYLLLLHLSPKPLF</sequence>
<keyword evidence="2" id="KW-1185">Reference proteome</keyword>
<evidence type="ECO:0000313" key="2">
    <source>
        <dbReference type="Proteomes" id="UP000309997"/>
    </source>
</evidence>
<proteinExistence type="predicted"/>
<reference evidence="1 2" key="1">
    <citation type="journal article" date="2024" name="Plant Biotechnol. J.">
        <title>Genome and CRISPR/Cas9 system of a widespread forest tree (Populus alba) in the world.</title>
        <authorList>
            <person name="Liu Y.J."/>
            <person name="Jiang P.F."/>
            <person name="Han X.M."/>
            <person name="Li X.Y."/>
            <person name="Wang H.M."/>
            <person name="Wang Y.J."/>
            <person name="Wang X.X."/>
            <person name="Zeng Q.Y."/>
        </authorList>
    </citation>
    <scope>NUCLEOTIDE SEQUENCE [LARGE SCALE GENOMIC DNA]</scope>
    <source>
        <strain evidence="2">cv. PAL-ZL1</strain>
    </source>
</reference>
<name>A0ACC4BIL4_POPAL</name>
<accession>A0ACC4BIL4</accession>
<comment type="caution">
    <text evidence="1">The sequence shown here is derived from an EMBL/GenBank/DDBJ whole genome shotgun (WGS) entry which is preliminary data.</text>
</comment>
<organism evidence="1 2">
    <name type="scientific">Populus alba</name>
    <name type="common">White poplar</name>
    <dbReference type="NCBI Taxonomy" id="43335"/>
    <lineage>
        <taxon>Eukaryota</taxon>
        <taxon>Viridiplantae</taxon>
        <taxon>Streptophyta</taxon>
        <taxon>Embryophyta</taxon>
        <taxon>Tracheophyta</taxon>
        <taxon>Spermatophyta</taxon>
        <taxon>Magnoliopsida</taxon>
        <taxon>eudicotyledons</taxon>
        <taxon>Gunneridae</taxon>
        <taxon>Pentapetalae</taxon>
        <taxon>rosids</taxon>
        <taxon>fabids</taxon>
        <taxon>Malpighiales</taxon>
        <taxon>Salicaceae</taxon>
        <taxon>Saliceae</taxon>
        <taxon>Populus</taxon>
    </lineage>
</organism>